<dbReference type="Pfam" id="PF13634">
    <property type="entry name" value="Nucleoporin_FG"/>
    <property type="match status" value="2"/>
</dbReference>
<evidence type="ECO:0000256" key="4">
    <source>
        <dbReference type="ARBA" id="ARBA00013472"/>
    </source>
</evidence>
<gene>
    <name evidence="14" type="ORF">CBOVIS_LOCUS5368</name>
</gene>
<evidence type="ECO:0000256" key="3">
    <source>
        <dbReference type="ARBA" id="ARBA00008926"/>
    </source>
</evidence>
<evidence type="ECO:0000313" key="15">
    <source>
        <dbReference type="Proteomes" id="UP000494206"/>
    </source>
</evidence>
<feature type="region of interest" description="Disordered" evidence="12">
    <location>
        <begin position="247"/>
        <end position="345"/>
    </location>
</feature>
<feature type="compositionally biased region" description="Low complexity" evidence="12">
    <location>
        <begin position="329"/>
        <end position="338"/>
    </location>
</feature>
<reference evidence="14 15" key="1">
    <citation type="submission" date="2020-04" db="EMBL/GenBank/DDBJ databases">
        <authorList>
            <person name="Laetsch R D."/>
            <person name="Stevens L."/>
            <person name="Kumar S."/>
            <person name="Blaxter L. M."/>
        </authorList>
    </citation>
    <scope>NUCLEOTIDE SEQUENCE [LARGE SCALE GENOMIC DNA]</scope>
</reference>
<dbReference type="GO" id="GO:0031965">
    <property type="term" value="C:nuclear membrane"/>
    <property type="evidence" value="ECO:0007669"/>
    <property type="project" value="UniProtKB-SubCell"/>
</dbReference>
<comment type="caution">
    <text evidence="14">The sequence shown here is derived from an EMBL/GenBank/DDBJ whole genome shotgun (WGS) entry which is preliminary data.</text>
</comment>
<evidence type="ECO:0000259" key="13">
    <source>
        <dbReference type="PROSITE" id="PS51434"/>
    </source>
</evidence>
<keyword evidence="11" id="KW-0539">Nucleus</keyword>
<dbReference type="GO" id="GO:0034398">
    <property type="term" value="P:telomere tethering at nuclear periphery"/>
    <property type="evidence" value="ECO:0007669"/>
    <property type="project" value="TreeGrafter"/>
</dbReference>
<dbReference type="FunFam" id="3.30.1610.10:FF:000002">
    <property type="entry name" value="nuclear pore complex protein NUP98A"/>
    <property type="match status" value="1"/>
</dbReference>
<keyword evidence="10" id="KW-0906">Nuclear pore complex</keyword>
<dbReference type="InterPro" id="IPR007230">
    <property type="entry name" value="Nup98_auto-Pept-S59_dom"/>
</dbReference>
<keyword evidence="6" id="KW-0068">Autocatalytic cleavage</keyword>
<evidence type="ECO:0000256" key="8">
    <source>
        <dbReference type="ARBA" id="ARBA00022927"/>
    </source>
</evidence>
<dbReference type="InterPro" id="IPR021967">
    <property type="entry name" value="Nup98_C"/>
</dbReference>
<keyword evidence="7" id="KW-0509">mRNA transport</keyword>
<dbReference type="PANTHER" id="PTHR23198:SF6">
    <property type="entry name" value="NUCLEAR PORE COMPLEX PROTEIN NUP98-NUP96"/>
    <property type="match status" value="1"/>
</dbReference>
<dbReference type="InterPro" id="IPR025574">
    <property type="entry name" value="Nucleoporin_FG_rpt"/>
</dbReference>
<dbReference type="PROSITE" id="PS51434">
    <property type="entry name" value="NUP_C"/>
    <property type="match status" value="1"/>
</dbReference>
<keyword evidence="5" id="KW-0813">Transport</keyword>
<evidence type="ECO:0000256" key="5">
    <source>
        <dbReference type="ARBA" id="ARBA00022448"/>
    </source>
</evidence>
<evidence type="ECO:0000256" key="10">
    <source>
        <dbReference type="ARBA" id="ARBA00023132"/>
    </source>
</evidence>
<dbReference type="Pfam" id="PF21240">
    <property type="entry name" value="Nup98_GLEBS"/>
    <property type="match status" value="1"/>
</dbReference>
<accession>A0A8S1EXQ9</accession>
<evidence type="ECO:0000256" key="1">
    <source>
        <dbReference type="ARBA" id="ARBA00004567"/>
    </source>
</evidence>
<protein>
    <recommendedName>
        <fullName evidence="4">Nuclear pore complex protein Nup98-Nup96</fullName>
    </recommendedName>
</protein>
<evidence type="ECO:0000256" key="12">
    <source>
        <dbReference type="SAM" id="MobiDB-lite"/>
    </source>
</evidence>
<dbReference type="InterPro" id="IPR037665">
    <property type="entry name" value="Nucleoporin_S59-like"/>
</dbReference>
<dbReference type="SUPFAM" id="SSF82215">
    <property type="entry name" value="C-terminal autoproteolytic domain of nucleoporin nup98"/>
    <property type="match status" value="1"/>
</dbReference>
<feature type="region of interest" description="Disordered" evidence="12">
    <location>
        <begin position="696"/>
        <end position="730"/>
    </location>
</feature>
<dbReference type="Gene3D" id="1.10.10.2360">
    <property type="match status" value="1"/>
</dbReference>
<feature type="region of interest" description="Disordered" evidence="12">
    <location>
        <begin position="56"/>
        <end position="87"/>
    </location>
</feature>
<dbReference type="GO" id="GO:0003723">
    <property type="term" value="F:RNA binding"/>
    <property type="evidence" value="ECO:0007669"/>
    <property type="project" value="TreeGrafter"/>
</dbReference>
<dbReference type="GO" id="GO:0017056">
    <property type="term" value="F:structural constituent of nuclear pore"/>
    <property type="evidence" value="ECO:0007669"/>
    <property type="project" value="InterPro"/>
</dbReference>
<feature type="compositionally biased region" description="Polar residues" evidence="12">
    <location>
        <begin position="565"/>
        <end position="579"/>
    </location>
</feature>
<sequence>MFGQNKTFGSSSFGSTSTTGGSLFGSSNQNKSSIFGSSSGTTNTGGGLFGSANKPAGSLFGGNTQQSTSIFGSPQQQNTGSSIFGSNQNKSIFGSSTTNTGSTLFGGSSSSTNTGGSSLFGNSSNQTTGGLFGGGSVVNGTTIKFEPPVGQDTMMRNGSTQSISTKHMCITAMSKYDSKSIEELRIEDYIANRKTPGSGTTTGGGLFGGASTTTQSGGLFGSNTPQKSLFGSTNTASPFGSGNNNAGSSIFGNTSNQQSGSLFGSKPATGGLFGSNTGTSTFGQTNTGGSLFGNTQQQSGGSLFGNNSQPQQQTGSLFGNTSNTGTSLFGGQPQQSGFSFGGSGTTFGQPAASNAGTSLFGNTNTQAAGTSLFGSKPATSGFGFGITATTTTNNAFGQPAASGSLFGSTATKPGGLFGNTNTGTTGTSLFGSQPAANTGTGLFGSTTQPANSIGGFGLGAQQQVAVAQPQVAPVPVIGVTADVLQMQANMKSLQSQLTAAPYGDSPLLKYNASLNEGETGDAASAKRQIRFLAAKKAGSDVKEKSSFISNSISKVMGDLSPAVNNKKSSDVTNDLNYTSKEAPPTLGRGLRTSATNNTSIIGNTSLNDTSVVNRTLDTALEASLNGSSNRLGVRGSVRKSNLKQLDLSVLSDASKYTLNVAAEANDPDALPLLQNSANNEPSVETPQNHPIRNVIERQQDRDRQPPALNLDETSDETSMNRSAITTSATSVVTAQTSLSDNDKSICGVRLTKSDYFTIPSIAEMRSLVKDGVVVIEDGLTIGRSSYGSVFWPGRIELKDVVLDEIVIFRHKEVTVYPNEDEKPEEGQGLNKPAEVTLERVWYTDKKTKKEIRDVVELAERGWREHLERQTIRMGASFKDYRPETGSWVFRVEHFSKYGLADDDDEPMDVAPPSENQPLQPINMNTSPRDVQSQVQRQRIRKVDNNRELDVSSQQIASDSEIAVLPPLPPRANHIGLGGGIDHDAQQLANVTIEYQVDDGEQPEKKPKIEMLIDLEYESSKYLKHILDVKSIPKCVEAQHRFTGGISETKTIGYKKSKYIDLALVKGRSCRVGWSAMGTIVCSAQPEDNQILWGTVDRGSDVKQGTLRSMLLTTMMLSESRRKGPPSTVGENEYEKLSSNFIAYNSNYDDLLETYYTIASEDGYESHRLVWKLCSALFPKSRDGDWMFQRGENVAEWLQSITKIHKRNVPNSDKAGKVWQELTLGNKMAAFEIATEENMLNLASSIYAYSICPETTVHCYRKQIEVWQEKNVLHHLEPSLLKCYLVLAGMSYKEWLVNGKKHTINCLEGLHWTQALGIHMWYIRGWKGLEDAYAEYRVDVDAKRAHSNTGDLYGELIKLAVESQHSVEVVLDCAAGESPHDHFLMWHVWCILHNVGYRTMSKSAETRLHRSYAAQLENADLVKYAIFVLQHIENDSERAGAVQAVLERVASSSTSESLEELMMDCFIQPEWIADAQYTAFKSLDDSGQLFELALRAKNFREAQNLFVNSVAPTAIVIGDFETLRIACRLLKPYENLIPEWGARGQIYSEFCDLLRLTQNDEADEDVQNKIRSIENRLHAPIFNTSVQKIALQTIARHLFEYRVEADEIPDWSRLLGPRQTQKILRDIAPAANGHLTIDFD</sequence>
<evidence type="ECO:0000313" key="14">
    <source>
        <dbReference type="EMBL" id="CAB3402803.1"/>
    </source>
</evidence>
<feature type="compositionally biased region" description="Polar residues" evidence="12">
    <location>
        <begin position="592"/>
        <end position="605"/>
    </location>
</feature>
<dbReference type="GO" id="GO:0006606">
    <property type="term" value="P:protein import into nucleus"/>
    <property type="evidence" value="ECO:0007669"/>
    <property type="project" value="TreeGrafter"/>
</dbReference>
<feature type="domain" description="Peptidase S59" evidence="13">
    <location>
        <begin position="752"/>
        <end position="894"/>
    </location>
</feature>
<dbReference type="FunFam" id="1.10.10.2360:FF:000001">
    <property type="entry name" value="Nuclear pore complex protein Nup98-Nup96"/>
    <property type="match status" value="1"/>
</dbReference>
<name>A0A8S1EXQ9_9PELO</name>
<keyword evidence="9" id="KW-0811">Translocation</keyword>
<organism evidence="14 15">
    <name type="scientific">Caenorhabditis bovis</name>
    <dbReference type="NCBI Taxonomy" id="2654633"/>
    <lineage>
        <taxon>Eukaryota</taxon>
        <taxon>Metazoa</taxon>
        <taxon>Ecdysozoa</taxon>
        <taxon>Nematoda</taxon>
        <taxon>Chromadorea</taxon>
        <taxon>Rhabditida</taxon>
        <taxon>Rhabditina</taxon>
        <taxon>Rhabditomorpha</taxon>
        <taxon>Rhabditoidea</taxon>
        <taxon>Rhabditidae</taxon>
        <taxon>Peloderinae</taxon>
        <taxon>Caenorhabditis</taxon>
    </lineage>
</organism>
<dbReference type="EMBL" id="CADEPM010000003">
    <property type="protein sequence ID" value="CAB3402803.1"/>
    <property type="molecule type" value="Genomic_DNA"/>
</dbReference>
<evidence type="ECO:0000256" key="6">
    <source>
        <dbReference type="ARBA" id="ARBA00022813"/>
    </source>
</evidence>
<proteinExistence type="inferred from homology"/>
<dbReference type="Gene3D" id="1.25.40.690">
    <property type="match status" value="1"/>
</dbReference>
<dbReference type="InterPro" id="IPR036903">
    <property type="entry name" value="Nup98_auto-Pept-S59_dom_sf"/>
</dbReference>
<keyword evidence="15" id="KW-1185">Reference proteome</keyword>
<keyword evidence="8" id="KW-0653">Protein transport</keyword>
<dbReference type="Pfam" id="PF12110">
    <property type="entry name" value="Nup96"/>
    <property type="match status" value="1"/>
</dbReference>
<dbReference type="GO" id="GO:0006405">
    <property type="term" value="P:RNA export from nucleus"/>
    <property type="evidence" value="ECO:0007669"/>
    <property type="project" value="TreeGrafter"/>
</dbReference>
<feature type="compositionally biased region" description="Polar residues" evidence="12">
    <location>
        <begin position="274"/>
        <end position="327"/>
    </location>
</feature>
<dbReference type="Pfam" id="PF04096">
    <property type="entry name" value="Nucleoporin2"/>
    <property type="match status" value="1"/>
</dbReference>
<feature type="compositionally biased region" description="Polar residues" evidence="12">
    <location>
        <begin position="61"/>
        <end position="87"/>
    </location>
</feature>
<feature type="region of interest" description="Disordered" evidence="12">
    <location>
        <begin position="565"/>
        <end position="605"/>
    </location>
</feature>
<dbReference type="OrthoDB" id="3797628at2759"/>
<dbReference type="GO" id="GO:0003006">
    <property type="term" value="P:developmental process involved in reproduction"/>
    <property type="evidence" value="ECO:0007669"/>
    <property type="project" value="UniProtKB-ARBA"/>
</dbReference>
<dbReference type="GO" id="GO:0008139">
    <property type="term" value="F:nuclear localization sequence binding"/>
    <property type="evidence" value="ECO:0007669"/>
    <property type="project" value="TreeGrafter"/>
</dbReference>
<feature type="compositionally biased region" description="Polar residues" evidence="12">
    <location>
        <begin position="247"/>
        <end position="262"/>
    </location>
</feature>
<dbReference type="GO" id="GO:0000973">
    <property type="term" value="P:post-transcriptional tethering of RNA polymerase II gene DNA at nuclear periphery"/>
    <property type="evidence" value="ECO:0007669"/>
    <property type="project" value="TreeGrafter"/>
</dbReference>
<dbReference type="Proteomes" id="UP000494206">
    <property type="component" value="Unassembled WGS sequence"/>
</dbReference>
<dbReference type="PANTHER" id="PTHR23198">
    <property type="entry name" value="NUCLEOPORIN"/>
    <property type="match status" value="1"/>
</dbReference>
<dbReference type="Gene3D" id="3.30.1610.10">
    <property type="entry name" value="Peptidase S59, nucleoporin"/>
    <property type="match status" value="1"/>
</dbReference>
<dbReference type="GO" id="GO:0051028">
    <property type="term" value="P:mRNA transport"/>
    <property type="evidence" value="ECO:0007669"/>
    <property type="project" value="UniProtKB-KW"/>
</dbReference>
<evidence type="ECO:0000256" key="7">
    <source>
        <dbReference type="ARBA" id="ARBA00022816"/>
    </source>
</evidence>
<comment type="subcellular location">
    <subcellularLocation>
        <location evidence="2">Nucleus membrane</location>
        <topology evidence="2">Peripheral membrane protein</topology>
        <orientation evidence="2">Nucleoplasmic side</orientation>
    </subcellularLocation>
    <subcellularLocation>
        <location evidence="1">Nucleus</location>
        <location evidence="1">Nuclear pore complex</location>
    </subcellularLocation>
</comment>
<dbReference type="GO" id="GO:0044614">
    <property type="term" value="C:nuclear pore cytoplasmic filaments"/>
    <property type="evidence" value="ECO:0007669"/>
    <property type="project" value="TreeGrafter"/>
</dbReference>
<comment type="similarity">
    <text evidence="3">Belongs to the nucleoporin GLFG family.</text>
</comment>
<evidence type="ECO:0000256" key="2">
    <source>
        <dbReference type="ARBA" id="ARBA00004620"/>
    </source>
</evidence>
<evidence type="ECO:0000256" key="11">
    <source>
        <dbReference type="ARBA" id="ARBA00023242"/>
    </source>
</evidence>
<evidence type="ECO:0000256" key="9">
    <source>
        <dbReference type="ARBA" id="ARBA00023010"/>
    </source>
</evidence>